<reference evidence="8" key="1">
    <citation type="submission" date="2016-11" db="UniProtKB">
        <authorList>
            <consortium name="WormBaseParasite"/>
        </authorList>
    </citation>
    <scope>IDENTIFICATION</scope>
</reference>
<dbReference type="PANTHER" id="PTHR19871">
    <property type="entry name" value="BETA TRANSDUCIN-RELATED PROTEIN"/>
    <property type="match status" value="1"/>
</dbReference>
<feature type="domain" description="NACHT" evidence="5">
    <location>
        <begin position="486"/>
        <end position="626"/>
    </location>
</feature>
<proteinExistence type="predicted"/>
<feature type="region of interest" description="Disordered" evidence="3">
    <location>
        <begin position="54"/>
        <end position="125"/>
    </location>
</feature>
<feature type="region of interest" description="Disordered" evidence="3">
    <location>
        <begin position="3250"/>
        <end position="3277"/>
    </location>
</feature>
<dbReference type="Gene3D" id="3.40.50.300">
    <property type="entry name" value="P-loop containing nucleotide triphosphate hydrolases"/>
    <property type="match status" value="1"/>
</dbReference>
<feature type="region of interest" description="Disordered" evidence="3">
    <location>
        <begin position="2825"/>
        <end position="2849"/>
    </location>
</feature>
<feature type="compositionally biased region" description="Pro residues" evidence="3">
    <location>
        <begin position="3372"/>
        <end position="3387"/>
    </location>
</feature>
<dbReference type="Gene3D" id="2.100.10.50">
    <property type="match status" value="1"/>
</dbReference>
<dbReference type="SMART" id="SM00800">
    <property type="entry name" value="uDENN"/>
    <property type="match status" value="1"/>
</dbReference>
<feature type="region of interest" description="Disordered" evidence="3">
    <location>
        <begin position="3372"/>
        <end position="3393"/>
    </location>
</feature>
<evidence type="ECO:0000256" key="3">
    <source>
        <dbReference type="SAM" id="MobiDB-lite"/>
    </source>
</evidence>
<dbReference type="PROSITE" id="PS50837">
    <property type="entry name" value="NACHT"/>
    <property type="match status" value="1"/>
</dbReference>
<dbReference type="Pfam" id="PF02141">
    <property type="entry name" value="DENN"/>
    <property type="match status" value="1"/>
</dbReference>
<evidence type="ECO:0000259" key="6">
    <source>
        <dbReference type="PROSITE" id="PS51498"/>
    </source>
</evidence>
<keyword evidence="2" id="KW-0677">Repeat</keyword>
<name>A0A1I8G555_9PLAT</name>
<dbReference type="Proteomes" id="UP000095280">
    <property type="component" value="Unplaced"/>
</dbReference>
<dbReference type="Pfam" id="PF03456">
    <property type="entry name" value="uDENN"/>
    <property type="match status" value="1"/>
</dbReference>
<dbReference type="InterPro" id="IPR052752">
    <property type="entry name" value="NACHT-WD_repeat"/>
</dbReference>
<feature type="domain" description="UDENN" evidence="4">
    <location>
        <begin position="2427"/>
        <end position="2635"/>
    </location>
</feature>
<dbReference type="InterPro" id="IPR007111">
    <property type="entry name" value="NACHT_NTPase"/>
</dbReference>
<dbReference type="Pfam" id="PF25469">
    <property type="entry name" value="WHD_NWD1"/>
    <property type="match status" value="1"/>
</dbReference>
<dbReference type="InterPro" id="IPR037516">
    <property type="entry name" value="Tripartite_DENN"/>
</dbReference>
<feature type="compositionally biased region" description="Low complexity" evidence="3">
    <location>
        <begin position="3265"/>
        <end position="3275"/>
    </location>
</feature>
<feature type="region of interest" description="Disordered" evidence="3">
    <location>
        <begin position="3333"/>
        <end position="3357"/>
    </location>
</feature>
<evidence type="ECO:0000313" key="8">
    <source>
        <dbReference type="WBParaSite" id="maker-uti_cns_0000913-snap-gene-0.2-mRNA-1"/>
    </source>
</evidence>
<dbReference type="InterPro" id="IPR023341">
    <property type="entry name" value="MABP"/>
</dbReference>
<dbReference type="PROSITE" id="PS51498">
    <property type="entry name" value="MABP"/>
    <property type="match status" value="1"/>
</dbReference>
<evidence type="ECO:0000313" key="7">
    <source>
        <dbReference type="Proteomes" id="UP000095280"/>
    </source>
</evidence>
<keyword evidence="1" id="KW-0853">WD repeat</keyword>
<feature type="compositionally biased region" description="Low complexity" evidence="3">
    <location>
        <begin position="76"/>
        <end position="86"/>
    </location>
</feature>
<keyword evidence="7" id="KW-1185">Reference proteome</keyword>
<dbReference type="SUPFAM" id="SSF52540">
    <property type="entry name" value="P-loop containing nucleoside triphosphate hydrolases"/>
    <property type="match status" value="1"/>
</dbReference>
<dbReference type="Pfam" id="PF05729">
    <property type="entry name" value="NACHT"/>
    <property type="match status" value="1"/>
</dbReference>
<evidence type="ECO:0000256" key="2">
    <source>
        <dbReference type="ARBA" id="ARBA00022737"/>
    </source>
</evidence>
<feature type="region of interest" description="Disordered" evidence="3">
    <location>
        <begin position="2864"/>
        <end position="2885"/>
    </location>
</feature>
<dbReference type="SUPFAM" id="SSF50998">
    <property type="entry name" value="Quinoprotein alcohol dehydrogenase-like"/>
    <property type="match status" value="1"/>
</dbReference>
<dbReference type="InterPro" id="IPR057588">
    <property type="entry name" value="NWD1/2-like_WH"/>
</dbReference>
<dbReference type="InterPro" id="IPR018798">
    <property type="entry name" value="MVB12A/B"/>
</dbReference>
<dbReference type="Pfam" id="PF10240">
    <property type="entry name" value="DUF2464"/>
    <property type="match status" value="1"/>
</dbReference>
<dbReference type="InterPro" id="IPR001194">
    <property type="entry name" value="cDENN_dom"/>
</dbReference>
<dbReference type="InterPro" id="IPR005113">
    <property type="entry name" value="uDENN_dom"/>
</dbReference>
<dbReference type="WBParaSite" id="maker-uti_cns_0000913-snap-gene-0.2-mRNA-1">
    <property type="protein sequence ID" value="maker-uti_cns_0000913-snap-gene-0.2-mRNA-1"/>
    <property type="gene ID" value="maker-uti_cns_0000913-snap-gene-0.2"/>
</dbReference>
<dbReference type="InterPro" id="IPR027417">
    <property type="entry name" value="P-loop_NTPase"/>
</dbReference>
<feature type="region of interest" description="Disordered" evidence="3">
    <location>
        <begin position="2742"/>
        <end position="2769"/>
    </location>
</feature>
<feature type="compositionally biased region" description="Low complexity" evidence="3">
    <location>
        <begin position="2757"/>
        <end position="2767"/>
    </location>
</feature>
<evidence type="ECO:0000256" key="1">
    <source>
        <dbReference type="ARBA" id="ARBA00022574"/>
    </source>
</evidence>
<dbReference type="InterPro" id="IPR011047">
    <property type="entry name" value="Quinoprotein_ADH-like_sf"/>
</dbReference>
<feature type="compositionally biased region" description="Pro residues" evidence="3">
    <location>
        <begin position="2864"/>
        <end position="2879"/>
    </location>
</feature>
<feature type="compositionally biased region" description="Low complexity" evidence="3">
    <location>
        <begin position="3337"/>
        <end position="3347"/>
    </location>
</feature>
<dbReference type="GO" id="GO:0000813">
    <property type="term" value="C:ESCRT I complex"/>
    <property type="evidence" value="ECO:0007669"/>
    <property type="project" value="InterPro"/>
</dbReference>
<dbReference type="PROSITE" id="PS50211">
    <property type="entry name" value="DENN"/>
    <property type="match status" value="1"/>
</dbReference>
<accession>A0A1I8G555</accession>
<organism evidence="7 8">
    <name type="scientific">Macrostomum lignano</name>
    <dbReference type="NCBI Taxonomy" id="282301"/>
    <lineage>
        <taxon>Eukaryota</taxon>
        <taxon>Metazoa</taxon>
        <taxon>Spiralia</taxon>
        <taxon>Lophotrochozoa</taxon>
        <taxon>Platyhelminthes</taxon>
        <taxon>Rhabditophora</taxon>
        <taxon>Macrostomorpha</taxon>
        <taxon>Macrostomida</taxon>
        <taxon>Macrostomidae</taxon>
        <taxon>Macrostomum</taxon>
    </lineage>
</organism>
<evidence type="ECO:0000259" key="5">
    <source>
        <dbReference type="PROSITE" id="PS50837"/>
    </source>
</evidence>
<protein>
    <submittedName>
        <fullName evidence="8">NACHT domain-containing protein</fullName>
    </submittedName>
</protein>
<dbReference type="PANTHER" id="PTHR19871:SF14">
    <property type="entry name" value="DUF4062 DOMAIN-CONTAINING PROTEIN"/>
    <property type="match status" value="1"/>
</dbReference>
<sequence>EQAGIAVEIVQGGVRDRLDSRQQPGALGVEAAAAFQTADVELRLLTALLAGRRRSPAPPAIDRRSKCAFARRGRRQAAGGAASRARQTADVQQAAPVEPQHQRPDGGGGCTRAEQQPQAAPGLERLHRVARQVAGQRLAGREALGRPPRRHRRRLRPGGARLLGSRRRRLIRRRVSFDEELSPGDKWLVDMRWGIQEGSTTDQTAAEICYSELALCQRISVGPYFLGILSHRYGTRQLPFRVQQSDMSSIEKVMRAQGNHVAADLLRKFYRLDENQLQPVFILQSAVSAEEEQQLLEAARSAADAAVKAGELTEARALEFTASVTHLEFVHGIVNCRPDRRRDALLFRREISDLRERESDVTSARFADTNASGGLDEAVFKKLQDLMKQQLPRLLPSENSIEYRVTWQSLVESDPSYKNRLASDCENHLRRLIERAVRDLSELESNTLYTEVLQHSHQCVNYVSQFQGREDTMGAVRDYIVGPSRRPLVIHGCSGCGKTSVLARAGNLARQWLPETERDSAVVLFRFLGTSPATSSIRQTLRSLCQQIETVIGQSSSKTLQNLDSFRELIDTFYDLCHSITLQNRRVLIFLDSVDQLDSSDGAYTMNWMRSELPENVKLVLSTLPDMFGILDTCRLLLENDEACFVEVRALEPSLCSKIVRAMLESRGRCLTDPQWSVLRDAFQVCSLPIYMNLLFNQALSWRSYTTVEPESIEASVRGAIFQLFRQLERQFGKLLVFHSLSYITASRSGLSEPELEDLLSLDEDVLGEIFEHHLPPFIRIPPLSWTRVRHAIGGYLAEREADGARVLFWYHRQFWEVATDYFFADVEHAKATHSRLSDYFLGGTHPPTEADRQVAAQPNALQQHADKTRRFNLRKLSELPFHLISSGRLSEFHDHVTFNADYLEARLTSSSRYQVMRDLQLFLDLKESERGDQSAAEDAERVYNAIRIAALSLNHSSLGLGVDLCGRLQSFSKNSHRIRALLDGCRKNAHMSRISPTMRCFDSGSSFTHCSIQVQLALAVLCDNGQFYVTSALDNTVTWFDLDGNALATAKCDRPSFLHVRSVRRLASSGSCVVAAKEQSDDAEVYRLYEANMYTGRWRLLVERLPVNLRVDLSEDHVFSCSQNHMIVKWSPDSADSSSSCPQFFIIRAKPMKICHIETVRSRRKSRMSDPVSSGNNFLFFYGRFLSKDKEAIEAENSSSDAPFKPRLLLLGSMEERELSLPEVLLNDSDSSRFEQNLAPYVLDDKLLIVTRYLEKNAASLDAVIFTVRLFVVTESDVREKFCWRTSRDKSFLATSFSAVLSADSSTCAILFHYTFKSSMGFVCQLSEGNFFNLAYNTILERSHKDKVLTIDSVVTYTPQTVFLSQYGDYLISKGASSFMLNVWSGRDGTFIRAISGDSSFSVVGQPPKTDFLIINCVPEGFENESFIIVKVLNLSSLPDFDSDYENSIVTTMEKKNGRFIYRPATGCFYTAYFDANALGGRVTEFDTLTAAQEADFNGTINGTLKNVMLHWDLGDVNLALLGTFKDNLLHLIDLEQAVLLNELPKNQPLDRVDFRVKLRETWISVLKAKQSVAMEMLELAKKELALAENKLTPSDQDYEIKRLAFEFVKEFVMKKLANHTAKTDTAYGYANADSLHDELFENLSKSGNSKSQLMSECLLEMHFNLRYSPQLAADSSCSPVWLFARPQHPGHIIVQYLCDKIGSYEEACHKDAMCWPGQLVVCDTRDYKVLTISKTFDAGVLYLLDDGLHCITYRLKVFNIETGELVRDLDPTNSVILMDMLVTPDRRLVIGKKYEPARQVHIYNNPLDDDQSMEQEEFHDPPRVVQAYRVADGSIAFDYIFEDEPFLMLAPSNDRLVIVLENHPVQLYEILSDVDADTAPKNLSISLFDVSRCRTPTAVVTTRINQWVASKHRESWANAPDCRQSCAAVPCPSSVLRRALLGLNRRDIRAVTTALSGLPGERPVTYGALGREAALWTPTSPDLPVRHRITSCLWSLGVGQIFGNASSLHLSLHRGPGPLQLSQVAELLLLSEHDGLAVGAPGTDRQAFGIVRGGRSPVGWLRCAHGEAGHREASKDGVPLASAAELAGVAQAGISALALAGGSLRPVGLAAEALLAGLQAKVREAAQRAEGGALLVSHAAARGAAAGDAETANSASVHELVQVAHAEIVVNEAADVGYFNHSASRAKKDCKADRCGSSKAGLLVQRHCSAELMGFWSRSWGGHSANRPQLRPRLVMFSEGSLADYFAVAGLNGNEELKPLEVNLDEDYFVKDANKLEPIVDIGIVNVSEGESLPHGFQMITKTPSDSQADLNHGSIRAPQLYLCYRRGRDKPAITDIGVSYDGQDRLLRGTERLERTVGNRVANVNNSNSQHTYLTYRRADPQNPADCLAVVDIRIILTNKREEPPHGYRKVGRSLNRSLIGSNVFLCYRKAEVKANCLMFTPSILQRYPMEDLDEAPLDKDGHLAKFCMPMGGAVECWPVQSRMPQPVFSTFVLTTERHERQYGAALTYYRPFDRLDQLTENQLAVLAPGGLKDQSVQATVALCLVSRYPMFEAFKNFLEFLHYLVHSNRPSAVPVERYIAYFLHTVPLPTPKRPCILAQLNDTKRICISLPEDAALSQGFVSTSGTARSLDAADGADCCGTGSSAADTASCDTQVSSLGGGYGAATGGGAGTSSQRVHNMLANRSAGLLMFHTAAVGGHRRARLGQPVCVQHRQHHHQQQHRKSIVLAEAGVRFNLHQPPPVSFQVAPDKQQQRQPQKLQRLRSGSADAIDGLCQRHSRRPQSALGPLDRRMSFCCCSEAAAGSLAPVEVRASLKLTASSSTQDLHGGSSLSSLHQQNLPEDQPDSESLCRVWRSISRPGQPPVLSPVPHEPPPSQASGSDDSELVVQITSCTICPSCKVCVYDEEIMDGWSADDSCMTIDCPFCCRILRPELSVNCSNEECFSVVYLSPMVLRKELENLLADLGDNYLAGSAFSENIADSSHTNCLLFWNLLWYLERLKLPHCLSHHLLQWHRQRQPEASSVRILCYWDISQSDSQPPMLYRLYRSRLRSQPVDDDINRLTDSVIRCIMENDMNTALKTVLARRIPEHPSPSKTAAGASPQMALRKTVGAQRSLYREVLFLVLVALRRDNINLSAFDHEFLDSLNETVAPKLHEYLTNRDKSATQTSCRNRIIANNFFFVLTNQTAGATNRSAGLLMFHTAAVGGHRRARLGQPVCVQHRQHHHQQQHRKSIVLAEAGVRFNLHQPPPVSFQVAPDKQQQRQPQKLQRLRSGSADAIDGLCQRHSRRPQSALGPLDRRMSFCCCSEAAAGSLAPVEVRASLKLTASSSTQDLHGGSSLSSLHQQNLPEDQPDSESLCRVWRSISRPGQPPVLSPVPHEPPPSQASGSDDSELVVQITSCTICPSCKVCVYDEEIMDGWSADDSCMTIDCPFCCRILRPELSVNCSNEECFSVVYLSPMVLRKELENLLADLGDNYLAGSAFSENIADSSHTNCLLFWNLLWYLERLKLPHCLSHHLLQWHRQRQPEASSVRILCYWDISQSDSQPPMLYRLYRSRLRSQPVDDDINRLTDSVIRCIMENDMNTALKTVLARRIPEHPSPSKTAAGASPQMALRKTVGAQRSLYREVLFLVLVALRRDNINLSAFDHEFLDSLNETVAPKLHEYLTNRDALV</sequence>
<feature type="compositionally biased region" description="Low complexity" evidence="3">
    <location>
        <begin position="2829"/>
        <end position="2839"/>
    </location>
</feature>
<feature type="domain" description="MABP" evidence="6">
    <location>
        <begin position="2278"/>
        <end position="2435"/>
    </location>
</feature>
<evidence type="ECO:0000259" key="4">
    <source>
        <dbReference type="PROSITE" id="PS50211"/>
    </source>
</evidence>